<dbReference type="PANTHER" id="PTHR33387">
    <property type="entry name" value="RMLC-LIKE JELLY ROLL FOLD PROTEIN"/>
    <property type="match status" value="1"/>
</dbReference>
<accession>A0A9P1GX59</accession>
<sequence>MNHLSAEQVIKHLNLSPHPEKGYFIEKFRDRGSKSPDDRAPSTAIYYLLEGSVGYGEWHRVDAAEVWHYYAGAPLRNTRWRLRRGVAASQKPRRLDFDGNDCRSGVCREWGTTGLRRGDRGDVAEPEAK</sequence>
<dbReference type="Gene3D" id="2.60.120.10">
    <property type="entry name" value="Jelly Rolls"/>
    <property type="match status" value="1"/>
</dbReference>
<dbReference type="OrthoDB" id="6614653at2759"/>
<evidence type="ECO:0000313" key="3">
    <source>
        <dbReference type="Proteomes" id="UP000838763"/>
    </source>
</evidence>
<dbReference type="InterPro" id="IPR011051">
    <property type="entry name" value="RmlC_Cupin_sf"/>
</dbReference>
<dbReference type="Pfam" id="PF06172">
    <property type="entry name" value="Cupin_5"/>
    <property type="match status" value="1"/>
</dbReference>
<comment type="caution">
    <text evidence="2">The sequence shown here is derived from an EMBL/GenBank/DDBJ whole genome shotgun (WGS) entry which is preliminary data.</text>
</comment>
<dbReference type="PANTHER" id="PTHR33387:SF3">
    <property type="entry name" value="DUF985 DOMAIN-CONTAINING PROTEIN"/>
    <property type="match status" value="1"/>
</dbReference>
<evidence type="ECO:0000259" key="1">
    <source>
        <dbReference type="Pfam" id="PF06172"/>
    </source>
</evidence>
<organism evidence="2 3">
    <name type="scientific">Parascedosporium putredinis</name>
    <dbReference type="NCBI Taxonomy" id="1442378"/>
    <lineage>
        <taxon>Eukaryota</taxon>
        <taxon>Fungi</taxon>
        <taxon>Dikarya</taxon>
        <taxon>Ascomycota</taxon>
        <taxon>Pezizomycotina</taxon>
        <taxon>Sordariomycetes</taxon>
        <taxon>Hypocreomycetidae</taxon>
        <taxon>Microascales</taxon>
        <taxon>Microascaceae</taxon>
        <taxon>Parascedosporium</taxon>
    </lineage>
</organism>
<name>A0A9P1GX59_9PEZI</name>
<proteinExistence type="predicted"/>
<gene>
    <name evidence="2" type="ORF">PPNO1_LOCUS2143</name>
</gene>
<dbReference type="AlphaFoldDB" id="A0A9P1GX59"/>
<reference evidence="2" key="1">
    <citation type="submission" date="2022-11" db="EMBL/GenBank/DDBJ databases">
        <authorList>
            <person name="Scott C."/>
            <person name="Bruce N."/>
        </authorList>
    </citation>
    <scope>NUCLEOTIDE SEQUENCE</scope>
</reference>
<dbReference type="InterPro" id="IPR014710">
    <property type="entry name" value="RmlC-like_jellyroll"/>
</dbReference>
<dbReference type="Proteomes" id="UP000838763">
    <property type="component" value="Unassembled WGS sequence"/>
</dbReference>
<dbReference type="EMBL" id="CALLCH030000004">
    <property type="protein sequence ID" value="CAI4212379.1"/>
    <property type="molecule type" value="Genomic_DNA"/>
</dbReference>
<dbReference type="InterPro" id="IPR009327">
    <property type="entry name" value="Cupin_DUF985"/>
</dbReference>
<protein>
    <recommendedName>
        <fullName evidence="1">DUF985 domain-containing protein</fullName>
    </recommendedName>
</protein>
<dbReference type="SUPFAM" id="SSF51182">
    <property type="entry name" value="RmlC-like cupins"/>
    <property type="match status" value="1"/>
</dbReference>
<dbReference type="InterPro" id="IPR039935">
    <property type="entry name" value="YML079W-like"/>
</dbReference>
<evidence type="ECO:0000313" key="2">
    <source>
        <dbReference type="EMBL" id="CAI4212379.1"/>
    </source>
</evidence>
<keyword evidence="3" id="KW-1185">Reference proteome</keyword>
<feature type="domain" description="DUF985" evidence="1">
    <location>
        <begin position="7"/>
        <end position="77"/>
    </location>
</feature>